<dbReference type="SUPFAM" id="SSF47027">
    <property type="entry name" value="Acyl-CoA binding protein"/>
    <property type="match status" value="1"/>
</dbReference>
<proteinExistence type="predicted"/>
<dbReference type="InterPro" id="IPR035984">
    <property type="entry name" value="Acyl-CoA-binding_sf"/>
</dbReference>
<keyword evidence="7" id="KW-1185">Reference proteome</keyword>
<dbReference type="EMBL" id="JAEPRB010000015">
    <property type="protein sequence ID" value="KAG2226641.1"/>
    <property type="molecule type" value="Genomic_DNA"/>
</dbReference>
<dbReference type="Pfam" id="PF12796">
    <property type="entry name" value="Ank_2"/>
    <property type="match status" value="1"/>
</dbReference>
<evidence type="ECO:0000256" key="3">
    <source>
        <dbReference type="ARBA" id="ARBA00023121"/>
    </source>
</evidence>
<dbReference type="PANTHER" id="PTHR24119">
    <property type="entry name" value="ACYL-COA-BINDING DOMAIN-CONTAINING PROTEIN 6"/>
    <property type="match status" value="1"/>
</dbReference>
<dbReference type="Gene3D" id="1.20.80.10">
    <property type="match status" value="1"/>
</dbReference>
<gene>
    <name evidence="6" type="ORF">INT45_005127</name>
</gene>
<dbReference type="Proteomes" id="UP000646827">
    <property type="component" value="Unassembled WGS sequence"/>
</dbReference>
<dbReference type="InterPro" id="IPR036770">
    <property type="entry name" value="Ankyrin_rpt-contain_sf"/>
</dbReference>
<dbReference type="PRINTS" id="PR00689">
    <property type="entry name" value="ACOABINDINGP"/>
</dbReference>
<dbReference type="InterPro" id="IPR014352">
    <property type="entry name" value="FERM/acyl-CoA-bd_prot_sf"/>
</dbReference>
<feature type="domain" description="ACB" evidence="5">
    <location>
        <begin position="1"/>
        <end position="86"/>
    </location>
</feature>
<protein>
    <recommendedName>
        <fullName evidence="5">ACB domain-containing protein</fullName>
    </recommendedName>
</protein>
<dbReference type="OrthoDB" id="194358at2759"/>
<feature type="repeat" description="ANK" evidence="4">
    <location>
        <begin position="151"/>
        <end position="183"/>
    </location>
</feature>
<evidence type="ECO:0000313" key="6">
    <source>
        <dbReference type="EMBL" id="KAG2226641.1"/>
    </source>
</evidence>
<dbReference type="InterPro" id="IPR000582">
    <property type="entry name" value="Acyl-CoA-binding_protein"/>
</dbReference>
<organism evidence="6 7">
    <name type="scientific">Circinella minor</name>
    <dbReference type="NCBI Taxonomy" id="1195481"/>
    <lineage>
        <taxon>Eukaryota</taxon>
        <taxon>Fungi</taxon>
        <taxon>Fungi incertae sedis</taxon>
        <taxon>Mucoromycota</taxon>
        <taxon>Mucoromycotina</taxon>
        <taxon>Mucoromycetes</taxon>
        <taxon>Mucorales</taxon>
        <taxon>Lichtheimiaceae</taxon>
        <taxon>Circinella</taxon>
    </lineage>
</organism>
<reference evidence="6 7" key="1">
    <citation type="submission" date="2020-12" db="EMBL/GenBank/DDBJ databases">
        <title>Metabolic potential, ecology and presence of endohyphal bacteria is reflected in genomic diversity of Mucoromycotina.</title>
        <authorList>
            <person name="Muszewska A."/>
            <person name="Okrasinska A."/>
            <person name="Steczkiewicz K."/>
            <person name="Drgas O."/>
            <person name="Orlowska M."/>
            <person name="Perlinska-Lenart U."/>
            <person name="Aleksandrzak-Piekarczyk T."/>
            <person name="Szatraj K."/>
            <person name="Zielenkiewicz U."/>
            <person name="Pilsyk S."/>
            <person name="Malc E."/>
            <person name="Mieczkowski P."/>
            <person name="Kruszewska J.S."/>
            <person name="Biernat P."/>
            <person name="Pawlowska J."/>
        </authorList>
    </citation>
    <scope>NUCLEOTIDE SEQUENCE [LARGE SCALE GENOMIC DNA]</scope>
    <source>
        <strain evidence="6 7">CBS 142.35</strain>
    </source>
</reference>
<keyword evidence="2 4" id="KW-0040">ANK repeat</keyword>
<dbReference type="AlphaFoldDB" id="A0A8H7VL11"/>
<dbReference type="PROSITE" id="PS00880">
    <property type="entry name" value="ACB_1"/>
    <property type="match status" value="1"/>
</dbReference>
<dbReference type="PANTHER" id="PTHR24119:SF0">
    <property type="entry name" value="ACYL-COA-BINDING DOMAIN-CONTAINING PROTEIN 6"/>
    <property type="match status" value="1"/>
</dbReference>
<keyword evidence="3" id="KW-0446">Lipid-binding</keyword>
<evidence type="ECO:0000256" key="1">
    <source>
        <dbReference type="ARBA" id="ARBA00022737"/>
    </source>
</evidence>
<dbReference type="SUPFAM" id="SSF48403">
    <property type="entry name" value="Ankyrin repeat"/>
    <property type="match status" value="1"/>
</dbReference>
<evidence type="ECO:0000256" key="4">
    <source>
        <dbReference type="PROSITE-ProRule" id="PRU00023"/>
    </source>
</evidence>
<dbReference type="Pfam" id="PF00887">
    <property type="entry name" value="ACBP"/>
    <property type="match status" value="1"/>
</dbReference>
<dbReference type="InterPro" id="IPR022408">
    <property type="entry name" value="Acyl-CoA-binding_prot_CS"/>
</dbReference>
<sequence>MSDHFEHASTFLNTHNVPLSNDQKLKVYSLFKQATVGDCNVSKPSLFEFVGRAKWDAWNELRGMSMENAKQTYVETVESFQVGWSRQEGVYELSDDDDTTTTEKKNNNQKYFNVFSEDTEDLFGYARQNNLDGVRNTISNQKELLNSQDEDGLTALHHACDRGNIDTVKLLLELGANVNAKVCKELLSTNDEETPLHYACISEQLETAQLLLKYGCDETIRDSSGETAFEQAEGSFIEKLNQ</sequence>
<accession>A0A8H7VL11</accession>
<comment type="caution">
    <text evidence="6">The sequence shown here is derived from an EMBL/GenBank/DDBJ whole genome shotgun (WGS) entry which is preliminary data.</text>
</comment>
<keyword evidence="1" id="KW-0677">Repeat</keyword>
<evidence type="ECO:0000259" key="5">
    <source>
        <dbReference type="PROSITE" id="PS51228"/>
    </source>
</evidence>
<feature type="repeat" description="ANK" evidence="4">
    <location>
        <begin position="191"/>
        <end position="223"/>
    </location>
</feature>
<name>A0A8H7VL11_9FUNG</name>
<feature type="non-terminal residue" evidence="6">
    <location>
        <position position="1"/>
    </location>
</feature>
<evidence type="ECO:0000256" key="2">
    <source>
        <dbReference type="ARBA" id="ARBA00023043"/>
    </source>
</evidence>
<dbReference type="PROSITE" id="PS50088">
    <property type="entry name" value="ANK_REPEAT"/>
    <property type="match status" value="2"/>
</dbReference>
<dbReference type="SMART" id="SM00248">
    <property type="entry name" value="ANK"/>
    <property type="match status" value="2"/>
</dbReference>
<dbReference type="PROSITE" id="PS50297">
    <property type="entry name" value="ANK_REP_REGION"/>
    <property type="match status" value="2"/>
</dbReference>
<dbReference type="InterPro" id="IPR002110">
    <property type="entry name" value="Ankyrin_rpt"/>
</dbReference>
<dbReference type="Gene3D" id="1.25.40.20">
    <property type="entry name" value="Ankyrin repeat-containing domain"/>
    <property type="match status" value="1"/>
</dbReference>
<evidence type="ECO:0000313" key="7">
    <source>
        <dbReference type="Proteomes" id="UP000646827"/>
    </source>
</evidence>
<dbReference type="PROSITE" id="PS51228">
    <property type="entry name" value="ACB_2"/>
    <property type="match status" value="1"/>
</dbReference>
<dbReference type="GO" id="GO:0000062">
    <property type="term" value="F:fatty-acyl-CoA binding"/>
    <property type="evidence" value="ECO:0007669"/>
    <property type="project" value="InterPro"/>
</dbReference>